<comment type="caution">
    <text evidence="2">The sequence shown here is derived from an EMBL/GenBank/DDBJ whole genome shotgun (WGS) entry which is preliminary data.</text>
</comment>
<keyword evidence="1" id="KW-1133">Transmembrane helix</keyword>
<dbReference type="EMBL" id="JPSL02000036">
    <property type="protein sequence ID" value="KGQ22542.1"/>
    <property type="molecule type" value="Genomic_DNA"/>
</dbReference>
<feature type="transmembrane region" description="Helical" evidence="1">
    <location>
        <begin position="64"/>
        <end position="84"/>
    </location>
</feature>
<feature type="transmembrane region" description="Helical" evidence="1">
    <location>
        <begin position="37"/>
        <end position="57"/>
    </location>
</feature>
<proteinExistence type="predicted"/>
<keyword evidence="1" id="KW-0812">Transmembrane</keyword>
<dbReference type="Proteomes" id="UP000030364">
    <property type="component" value="Unassembled WGS sequence"/>
</dbReference>
<evidence type="ECO:0000313" key="2">
    <source>
        <dbReference type="EMBL" id="KGQ22542.1"/>
    </source>
</evidence>
<organism evidence="2 3">
    <name type="scientific">Thermus filiformis</name>
    <dbReference type="NCBI Taxonomy" id="276"/>
    <lineage>
        <taxon>Bacteria</taxon>
        <taxon>Thermotogati</taxon>
        <taxon>Deinococcota</taxon>
        <taxon>Deinococci</taxon>
        <taxon>Thermales</taxon>
        <taxon>Thermaceae</taxon>
        <taxon>Thermus</taxon>
    </lineage>
</organism>
<gene>
    <name evidence="2" type="ORF">THFILI_02120</name>
</gene>
<keyword evidence="3" id="KW-1185">Reference proteome</keyword>
<accession>A0A0A2WUU4</accession>
<evidence type="ECO:0000256" key="1">
    <source>
        <dbReference type="SAM" id="Phobius"/>
    </source>
</evidence>
<protein>
    <submittedName>
        <fullName evidence="2">Uncharacterized protein</fullName>
    </submittedName>
</protein>
<reference evidence="2 3" key="1">
    <citation type="journal article" date="2015" name="Genome Announc.">
        <title>Draft Genome Sequence of the Thermophile Thermus filiformis ATCC 43280, Producer of Carotenoid-(Di)glucoside-Branched Fatty Acid (Di)esters and Source of Hyperthermostable Enzymes of Biotechnological Interest.</title>
        <authorList>
            <person name="Mandelli F."/>
            <person name="Oliveira Ramires B."/>
            <person name="Couger M.B."/>
            <person name="Paixao D.A."/>
            <person name="Camilo C.M."/>
            <person name="Polikarpov I."/>
            <person name="Prade R."/>
            <person name="Riano-Pachon D.M."/>
            <person name="Squina F.M."/>
        </authorList>
    </citation>
    <scope>NUCLEOTIDE SEQUENCE [LARGE SCALE GENOMIC DNA]</scope>
    <source>
        <strain evidence="2 3">ATCC 43280</strain>
    </source>
</reference>
<feature type="transmembrane region" description="Helical" evidence="1">
    <location>
        <begin position="129"/>
        <end position="147"/>
    </location>
</feature>
<sequence>MRETLRERFPEMVVLFVALGFFVTLAELLLMGHTEGVQAVAPLAAGVGVVGAGLGLVAPRARSWALALLLGVSLAGLFGLVQHLEEGLEGKEGLRPGAFRLVDEEGAYYPGGYEEYEKDEKGEGAPPPLAPLSLAGLGLLGAAALWVRRP</sequence>
<dbReference type="RefSeq" id="WP_038062266.1">
    <property type="nucleotide sequence ID" value="NZ_JPSL02000036.1"/>
</dbReference>
<dbReference type="AlphaFoldDB" id="A0A0A2WUU4"/>
<dbReference type="PATRIC" id="fig|276.5.peg.649"/>
<name>A0A0A2WUU4_THEFI</name>
<dbReference type="STRING" id="276.THFILI_02120"/>
<feature type="transmembrane region" description="Helical" evidence="1">
    <location>
        <begin position="12"/>
        <end position="31"/>
    </location>
</feature>
<dbReference type="OrthoDB" id="33088at2"/>
<evidence type="ECO:0000313" key="3">
    <source>
        <dbReference type="Proteomes" id="UP000030364"/>
    </source>
</evidence>
<keyword evidence="1" id="KW-0472">Membrane</keyword>